<keyword evidence="2" id="KW-1185">Reference proteome</keyword>
<gene>
    <name evidence="1" type="ORF">BDN72DRAFT_76902</name>
</gene>
<name>A0ACD3B8P9_9AGAR</name>
<sequence>MENLITPRLPPEIECTIFEIAARSAEPPALERINLLLVSKRTQYWIEPIVYQTLLHIFYVPGSQQATPPVPPSKLHFLRHLYLDGASGPETFVRSMLRGCRNLTALSVLSPRANSIFTFILDGNLPFLKRLAINLRRVFKDLYHDVDIPVDVITRGLGSLTHLELYGLLPTSEIFSVVMQLPNLTHLGFFGAVNMHPFTINTILSSSLGSRLQVLTITSFQSGDTVDAVTREYKYEGVGVDDIRLVCLKQPSRTFMQEHLNEVRGTGIGTWRFAEGIIEERMRKRAAKDAGEVQI</sequence>
<dbReference type="Proteomes" id="UP000308600">
    <property type="component" value="Unassembled WGS sequence"/>
</dbReference>
<dbReference type="EMBL" id="ML208269">
    <property type="protein sequence ID" value="TFK74211.1"/>
    <property type="molecule type" value="Genomic_DNA"/>
</dbReference>
<reference evidence="1 2" key="1">
    <citation type="journal article" date="2019" name="Nat. Ecol. Evol.">
        <title>Megaphylogeny resolves global patterns of mushroom evolution.</title>
        <authorList>
            <person name="Varga T."/>
            <person name="Krizsan K."/>
            <person name="Foldi C."/>
            <person name="Dima B."/>
            <person name="Sanchez-Garcia M."/>
            <person name="Sanchez-Ramirez S."/>
            <person name="Szollosi G.J."/>
            <person name="Szarkandi J.G."/>
            <person name="Papp V."/>
            <person name="Albert L."/>
            <person name="Andreopoulos W."/>
            <person name="Angelini C."/>
            <person name="Antonin V."/>
            <person name="Barry K.W."/>
            <person name="Bougher N.L."/>
            <person name="Buchanan P."/>
            <person name="Buyck B."/>
            <person name="Bense V."/>
            <person name="Catcheside P."/>
            <person name="Chovatia M."/>
            <person name="Cooper J."/>
            <person name="Damon W."/>
            <person name="Desjardin D."/>
            <person name="Finy P."/>
            <person name="Geml J."/>
            <person name="Haridas S."/>
            <person name="Hughes K."/>
            <person name="Justo A."/>
            <person name="Karasinski D."/>
            <person name="Kautmanova I."/>
            <person name="Kiss B."/>
            <person name="Kocsube S."/>
            <person name="Kotiranta H."/>
            <person name="LaButti K.M."/>
            <person name="Lechner B.E."/>
            <person name="Liimatainen K."/>
            <person name="Lipzen A."/>
            <person name="Lukacs Z."/>
            <person name="Mihaltcheva S."/>
            <person name="Morgado L.N."/>
            <person name="Niskanen T."/>
            <person name="Noordeloos M.E."/>
            <person name="Ohm R.A."/>
            <person name="Ortiz-Santana B."/>
            <person name="Ovrebo C."/>
            <person name="Racz N."/>
            <person name="Riley R."/>
            <person name="Savchenko A."/>
            <person name="Shiryaev A."/>
            <person name="Soop K."/>
            <person name="Spirin V."/>
            <person name="Szebenyi C."/>
            <person name="Tomsovsky M."/>
            <person name="Tulloss R.E."/>
            <person name="Uehling J."/>
            <person name="Grigoriev I.V."/>
            <person name="Vagvolgyi C."/>
            <person name="Papp T."/>
            <person name="Martin F.M."/>
            <person name="Miettinen O."/>
            <person name="Hibbett D.S."/>
            <person name="Nagy L.G."/>
        </authorList>
    </citation>
    <scope>NUCLEOTIDE SEQUENCE [LARGE SCALE GENOMIC DNA]</scope>
    <source>
        <strain evidence="1 2">NL-1719</strain>
    </source>
</reference>
<organism evidence="1 2">
    <name type="scientific">Pluteus cervinus</name>
    <dbReference type="NCBI Taxonomy" id="181527"/>
    <lineage>
        <taxon>Eukaryota</taxon>
        <taxon>Fungi</taxon>
        <taxon>Dikarya</taxon>
        <taxon>Basidiomycota</taxon>
        <taxon>Agaricomycotina</taxon>
        <taxon>Agaricomycetes</taxon>
        <taxon>Agaricomycetidae</taxon>
        <taxon>Agaricales</taxon>
        <taxon>Pluteineae</taxon>
        <taxon>Pluteaceae</taxon>
        <taxon>Pluteus</taxon>
    </lineage>
</organism>
<evidence type="ECO:0000313" key="1">
    <source>
        <dbReference type="EMBL" id="TFK74211.1"/>
    </source>
</evidence>
<accession>A0ACD3B8P9</accession>
<evidence type="ECO:0000313" key="2">
    <source>
        <dbReference type="Proteomes" id="UP000308600"/>
    </source>
</evidence>
<protein>
    <submittedName>
        <fullName evidence="1">Uncharacterized protein</fullName>
    </submittedName>
</protein>
<proteinExistence type="predicted"/>